<keyword evidence="2 4" id="KW-0479">Metal-binding</keyword>
<dbReference type="EMBL" id="LN890656">
    <property type="protein sequence ID" value="CUS05536.1"/>
    <property type="molecule type" value="Genomic_DNA"/>
</dbReference>
<feature type="signal peptide" evidence="5">
    <location>
        <begin position="1"/>
        <end position="32"/>
    </location>
</feature>
<feature type="chain" id="PRO_5007820127" description="Cytochrome c domain-containing protein" evidence="5">
    <location>
        <begin position="33"/>
        <end position="135"/>
    </location>
</feature>
<dbReference type="Pfam" id="PF00034">
    <property type="entry name" value="Cytochrom_C"/>
    <property type="match status" value="1"/>
</dbReference>
<feature type="domain" description="Cytochrome c" evidence="6">
    <location>
        <begin position="42"/>
        <end position="135"/>
    </location>
</feature>
<dbReference type="GO" id="GO:0009055">
    <property type="term" value="F:electron transfer activity"/>
    <property type="evidence" value="ECO:0007669"/>
    <property type="project" value="InterPro"/>
</dbReference>
<evidence type="ECO:0000313" key="8">
    <source>
        <dbReference type="Proteomes" id="UP000215027"/>
    </source>
</evidence>
<dbReference type="AlphaFoldDB" id="A0A160T5K2"/>
<sequence length="135" mass="13959">MESITGLWLGRRLRLVCLIWLVLMAACGGGTAAPPPPPTLPPQLAAGQKVFVAHCGACHSPTADTVIVGPALAGIAAHGASRVDGLDARAYVYASILQPSDFLVAGFDDLMPKDLAKKLTGEELDSVVAYVLALP</sequence>
<evidence type="ECO:0000256" key="4">
    <source>
        <dbReference type="PROSITE-ProRule" id="PRU00433"/>
    </source>
</evidence>
<evidence type="ECO:0000256" key="2">
    <source>
        <dbReference type="ARBA" id="ARBA00022723"/>
    </source>
</evidence>
<dbReference type="Proteomes" id="UP000215027">
    <property type="component" value="Chromosome II"/>
</dbReference>
<evidence type="ECO:0000256" key="1">
    <source>
        <dbReference type="ARBA" id="ARBA00022617"/>
    </source>
</evidence>
<dbReference type="KEGG" id="pbf:CFX0092_B0002"/>
<dbReference type="InterPro" id="IPR009056">
    <property type="entry name" value="Cyt_c-like_dom"/>
</dbReference>
<dbReference type="RefSeq" id="WP_157913290.1">
    <property type="nucleotide sequence ID" value="NZ_LN890656.1"/>
</dbReference>
<keyword evidence="5" id="KW-0732">Signal</keyword>
<protein>
    <recommendedName>
        <fullName evidence="6">Cytochrome c domain-containing protein</fullName>
    </recommendedName>
</protein>
<reference evidence="7" key="1">
    <citation type="submission" date="2016-01" db="EMBL/GenBank/DDBJ databases">
        <authorList>
            <person name="Mcilroy J.S."/>
            <person name="Karst M S."/>
            <person name="Albertsen M."/>
        </authorList>
    </citation>
    <scope>NUCLEOTIDE SEQUENCE</scope>
    <source>
        <strain evidence="7">Cfx-K</strain>
    </source>
</reference>
<dbReference type="GO" id="GO:0020037">
    <property type="term" value="F:heme binding"/>
    <property type="evidence" value="ECO:0007669"/>
    <property type="project" value="InterPro"/>
</dbReference>
<dbReference type="GO" id="GO:0046872">
    <property type="term" value="F:metal ion binding"/>
    <property type="evidence" value="ECO:0007669"/>
    <property type="project" value="UniProtKB-KW"/>
</dbReference>
<keyword evidence="8" id="KW-1185">Reference proteome</keyword>
<dbReference type="InterPro" id="IPR036909">
    <property type="entry name" value="Cyt_c-like_dom_sf"/>
</dbReference>
<dbReference type="Gene3D" id="1.10.760.10">
    <property type="entry name" value="Cytochrome c-like domain"/>
    <property type="match status" value="1"/>
</dbReference>
<keyword evidence="1 4" id="KW-0349">Heme</keyword>
<evidence type="ECO:0000256" key="5">
    <source>
        <dbReference type="SAM" id="SignalP"/>
    </source>
</evidence>
<keyword evidence="3 4" id="KW-0408">Iron</keyword>
<organism evidence="7 8">
    <name type="scientific">Candidatus Promineifilum breve</name>
    <dbReference type="NCBI Taxonomy" id="1806508"/>
    <lineage>
        <taxon>Bacteria</taxon>
        <taxon>Bacillati</taxon>
        <taxon>Chloroflexota</taxon>
        <taxon>Ardenticatenia</taxon>
        <taxon>Candidatus Promineifilales</taxon>
        <taxon>Candidatus Promineifilaceae</taxon>
        <taxon>Candidatus Promineifilum</taxon>
    </lineage>
</organism>
<proteinExistence type="predicted"/>
<dbReference type="OrthoDB" id="9781261at2"/>
<evidence type="ECO:0000259" key="6">
    <source>
        <dbReference type="PROSITE" id="PS51007"/>
    </source>
</evidence>
<evidence type="ECO:0000256" key="3">
    <source>
        <dbReference type="ARBA" id="ARBA00023004"/>
    </source>
</evidence>
<gene>
    <name evidence="7" type="ORF">CFX0092_B0002</name>
</gene>
<accession>A0A160T5K2</accession>
<dbReference type="PROSITE" id="PS51007">
    <property type="entry name" value="CYTC"/>
    <property type="match status" value="1"/>
</dbReference>
<dbReference type="SUPFAM" id="SSF46626">
    <property type="entry name" value="Cytochrome c"/>
    <property type="match status" value="1"/>
</dbReference>
<name>A0A160T5K2_9CHLR</name>
<evidence type="ECO:0000313" key="7">
    <source>
        <dbReference type="EMBL" id="CUS05536.1"/>
    </source>
</evidence>